<dbReference type="EMBL" id="UINC01048338">
    <property type="protein sequence ID" value="SVB58756.1"/>
    <property type="molecule type" value="Genomic_DNA"/>
</dbReference>
<name>A0A382F6S9_9ZZZZ</name>
<dbReference type="InterPro" id="IPR021741">
    <property type="entry name" value="DUF3311"/>
</dbReference>
<evidence type="ECO:0000313" key="2">
    <source>
        <dbReference type="EMBL" id="SVB58756.1"/>
    </source>
</evidence>
<proteinExistence type="predicted"/>
<keyword evidence="1" id="KW-0812">Transmembrane</keyword>
<dbReference type="Pfam" id="PF11755">
    <property type="entry name" value="DUF3311"/>
    <property type="match status" value="1"/>
</dbReference>
<keyword evidence="1" id="KW-0472">Membrane</keyword>
<feature type="transmembrane region" description="Helical" evidence="1">
    <location>
        <begin position="36"/>
        <end position="58"/>
    </location>
</feature>
<dbReference type="AlphaFoldDB" id="A0A382F6S9"/>
<accession>A0A382F6S9</accession>
<reference evidence="2" key="1">
    <citation type="submission" date="2018-05" db="EMBL/GenBank/DDBJ databases">
        <authorList>
            <person name="Lanie J.A."/>
            <person name="Ng W.-L."/>
            <person name="Kazmierczak K.M."/>
            <person name="Andrzejewski T.M."/>
            <person name="Davidsen T.M."/>
            <person name="Wayne K.J."/>
            <person name="Tettelin H."/>
            <person name="Glass J.I."/>
            <person name="Rusch D."/>
            <person name="Podicherti R."/>
            <person name="Tsui H.-C.T."/>
            <person name="Winkler M.E."/>
        </authorList>
    </citation>
    <scope>NUCLEOTIDE SEQUENCE</scope>
</reference>
<protein>
    <recommendedName>
        <fullName evidence="3">DUF3311 domain-containing protein</fullName>
    </recommendedName>
</protein>
<feature type="transmembrane region" description="Helical" evidence="1">
    <location>
        <begin position="5"/>
        <end position="24"/>
    </location>
</feature>
<keyword evidence="1" id="KW-1133">Transmembrane helix</keyword>
<organism evidence="2">
    <name type="scientific">marine metagenome</name>
    <dbReference type="NCBI Taxonomy" id="408172"/>
    <lineage>
        <taxon>unclassified sequences</taxon>
        <taxon>metagenomes</taxon>
        <taxon>ecological metagenomes</taxon>
    </lineage>
</organism>
<evidence type="ECO:0008006" key="3">
    <source>
        <dbReference type="Google" id="ProtNLM"/>
    </source>
</evidence>
<evidence type="ECO:0000256" key="1">
    <source>
        <dbReference type="SAM" id="Phobius"/>
    </source>
</evidence>
<sequence length="70" mass="8233">MKKTLLYLALLAFYLLHNDLWFWYDARLVFGFPIGLFYHIGYNIAAAVLMVLLVTFAWPHHLESDNEDTV</sequence>
<gene>
    <name evidence="2" type="ORF">METZ01_LOCUS211610</name>
</gene>